<feature type="region of interest" description="Disordered" evidence="15">
    <location>
        <begin position="616"/>
        <end position="637"/>
    </location>
</feature>
<dbReference type="InterPro" id="IPR028889">
    <property type="entry name" value="USP"/>
</dbReference>
<dbReference type="Gene3D" id="3.90.70.10">
    <property type="entry name" value="Cysteine proteinases"/>
    <property type="match status" value="1"/>
</dbReference>
<evidence type="ECO:0000256" key="1">
    <source>
        <dbReference type="ARBA" id="ARBA00000707"/>
    </source>
</evidence>
<sequence>MKLAIQADKEEDHFDIQTRVKDLEFGEAQIEQGQVDGLDRVVEGVMKAVSYARKEEIQAWEQEIVPCEHILYLEQVGEPTKLDGETLSHCSECELKENLWLCLVCGNLGCGRAQFGGVGGNGHGLSHYENTGHIASVKLGSITPEGNADVFCYKCGDEVSDPALTEHLHYWGINIAEREKTEKSLTELQVEQNLKWDFSMSSEDGTELLPLFGQGLTGMKNLGNSCYLSSAVQCLFALDRFQKRFNSVGNNSTDNVVANESDPAHSLEIQLRKLADGLLSGRYAVPDETYGPTDESSVKYQRGIAPGMFKALIGRGHSEFSTMRQQDAFEFLIYLLEKISDMCKATGREDPTEIFRFQTERRLECGNCHKVRYRTENQENISIPVPARRLKAPDQVNFDDSSAEVTTYETISIIECLNIFTEPEQIDYKCKSCGQAAGAIASTKFKTFPEILMLNARRFQVINWVPVKLDIPVDVPAGSLNLDRYMSSGPQAGEDVVDAKDDEDDHETSETSSFTANEEALVSLESMGFPRVRCEKALYHTGNSDVEAATNWLFEHMDDPDIDIPLSIGSGSTDSVSLEAVGQLMDMGFSDIQAKYALKQTGGNLEASVEYLFSNPDAGKQEPEEQPQSVTTKKSEPVLLGDASLPADYALTSIICHKGGSIHAGHYVAFINKPISPNESDWVLFNDEKVVRGGEAAEMKKFAYVYLFQRTR</sequence>
<dbReference type="InterPro" id="IPR015940">
    <property type="entry name" value="UBA"/>
</dbReference>
<keyword evidence="7 14" id="KW-0833">Ubl conjugation pathway</keyword>
<feature type="binding site" evidence="12">
    <location>
        <position position="93"/>
    </location>
    <ligand>
        <name>Zn(2+)</name>
        <dbReference type="ChEBI" id="CHEBI:29105"/>
    </ligand>
</feature>
<feature type="domain" description="USP" evidence="17">
    <location>
        <begin position="217"/>
        <end position="711"/>
    </location>
</feature>
<keyword evidence="20" id="KW-1185">Reference proteome</keyword>
<dbReference type="GeneID" id="30037234"/>
<evidence type="ECO:0000256" key="14">
    <source>
        <dbReference type="RuleBase" id="RU366025"/>
    </source>
</evidence>
<keyword evidence="10 12" id="KW-0862">Zinc</keyword>
<dbReference type="InterPro" id="IPR016652">
    <property type="entry name" value="Ubiquitinyl_hydrolase"/>
</dbReference>
<feature type="binding site" evidence="12">
    <location>
        <position position="123"/>
    </location>
    <ligand>
        <name>Zn(2+)</name>
        <dbReference type="ChEBI" id="CHEBI:29105"/>
    </ligand>
</feature>
<dbReference type="PANTHER" id="PTHR24006:SF664">
    <property type="entry name" value="UBIQUITIN CARBOXYL-TERMINAL HYDROLASE"/>
    <property type="match status" value="1"/>
</dbReference>
<dbReference type="EC" id="3.4.19.12" evidence="14"/>
<dbReference type="SUPFAM" id="SSF57850">
    <property type="entry name" value="RING/U-box"/>
    <property type="match status" value="1"/>
</dbReference>
<evidence type="ECO:0000256" key="5">
    <source>
        <dbReference type="ARBA" id="ARBA00022737"/>
    </source>
</evidence>
<dbReference type="EMBL" id="CP014502">
    <property type="protein sequence ID" value="ANB14080.1"/>
    <property type="molecule type" value="Genomic_DNA"/>
</dbReference>
<proteinExistence type="inferred from homology"/>
<feature type="region of interest" description="Disordered" evidence="15">
    <location>
        <begin position="491"/>
        <end position="516"/>
    </location>
</feature>
<accession>A0A161HF54</accession>
<keyword evidence="9 14" id="KW-0788">Thiol protease</keyword>
<dbReference type="PROSITE" id="PS00972">
    <property type="entry name" value="USP_1"/>
    <property type="match status" value="1"/>
</dbReference>
<dbReference type="GO" id="GO:0005829">
    <property type="term" value="C:cytosol"/>
    <property type="evidence" value="ECO:0007669"/>
    <property type="project" value="TreeGrafter"/>
</dbReference>
<dbReference type="PIRSF" id="PIRSF016308">
    <property type="entry name" value="UBP"/>
    <property type="match status" value="1"/>
</dbReference>
<feature type="domain" description="UBP-type" evidence="18">
    <location>
        <begin position="65"/>
        <end position="175"/>
    </location>
</feature>
<dbReference type="SUPFAM" id="SSF54001">
    <property type="entry name" value="Cysteine proteinases"/>
    <property type="match status" value="1"/>
</dbReference>
<dbReference type="PROSITE" id="PS50030">
    <property type="entry name" value="UBA"/>
    <property type="match status" value="2"/>
</dbReference>
<dbReference type="GO" id="GO:0008270">
    <property type="term" value="F:zinc ion binding"/>
    <property type="evidence" value="ECO:0007669"/>
    <property type="project" value="UniProtKB-KW"/>
</dbReference>
<dbReference type="SMART" id="SM00290">
    <property type="entry name" value="ZnF_UBP"/>
    <property type="match status" value="1"/>
</dbReference>
<dbReference type="CDD" id="cd02658">
    <property type="entry name" value="Peptidase_C19B"/>
    <property type="match status" value="1"/>
</dbReference>
<dbReference type="InterPro" id="IPR038765">
    <property type="entry name" value="Papain-like_cys_pep_sf"/>
</dbReference>
<dbReference type="Gene3D" id="1.10.8.10">
    <property type="entry name" value="DNA helicase RuvA subunit, C-terminal domain"/>
    <property type="match status" value="2"/>
</dbReference>
<dbReference type="OrthoDB" id="361536at2759"/>
<comment type="catalytic activity">
    <reaction evidence="1 14">
        <text>Thiol-dependent hydrolysis of ester, thioester, amide, peptide and isopeptide bonds formed by the C-terminal Gly of ubiquitin (a 76-residue protein attached to proteins as an intracellular targeting signal).</text>
        <dbReference type="EC" id="3.4.19.12"/>
    </reaction>
</comment>
<dbReference type="Gene3D" id="3.30.40.10">
    <property type="entry name" value="Zinc/RING finger domain, C3HC4 (zinc finger)"/>
    <property type="match status" value="1"/>
</dbReference>
<evidence type="ECO:0000256" key="9">
    <source>
        <dbReference type="ARBA" id="ARBA00022807"/>
    </source>
</evidence>
<evidence type="ECO:0000256" key="3">
    <source>
        <dbReference type="ARBA" id="ARBA00022670"/>
    </source>
</evidence>
<evidence type="ECO:0000256" key="4">
    <source>
        <dbReference type="ARBA" id="ARBA00022723"/>
    </source>
</evidence>
<dbReference type="InterPro" id="IPR009060">
    <property type="entry name" value="UBA-like_sf"/>
</dbReference>
<dbReference type="AlphaFoldDB" id="A0A161HF54"/>
<gene>
    <name evidence="19" type="primary">UBP14</name>
    <name evidence="19" type="ORF">AWJ20_5036</name>
</gene>
<evidence type="ECO:0000256" key="11">
    <source>
        <dbReference type="PIRSR" id="PIRSR016308-1"/>
    </source>
</evidence>
<dbReference type="Pfam" id="PF02148">
    <property type="entry name" value="zf-UBP"/>
    <property type="match status" value="1"/>
</dbReference>
<keyword evidence="5" id="KW-0677">Repeat</keyword>
<evidence type="ECO:0000256" key="7">
    <source>
        <dbReference type="ARBA" id="ARBA00022786"/>
    </source>
</evidence>
<evidence type="ECO:0000256" key="2">
    <source>
        <dbReference type="ARBA" id="ARBA00009085"/>
    </source>
</evidence>
<protein>
    <recommendedName>
        <fullName evidence="14">Ubiquitin carboxyl-terminal hydrolase</fullName>
        <ecNumber evidence="14">3.4.19.12</ecNumber>
    </recommendedName>
</protein>
<dbReference type="KEGG" id="slb:AWJ20_5036"/>
<dbReference type="PANTHER" id="PTHR24006">
    <property type="entry name" value="UBIQUITIN CARBOXYL-TERMINAL HYDROLASE"/>
    <property type="match status" value="1"/>
</dbReference>
<evidence type="ECO:0000256" key="13">
    <source>
        <dbReference type="PROSITE-ProRule" id="PRU00502"/>
    </source>
</evidence>
<dbReference type="GO" id="GO:0016579">
    <property type="term" value="P:protein deubiquitination"/>
    <property type="evidence" value="ECO:0007669"/>
    <property type="project" value="InterPro"/>
</dbReference>
<evidence type="ECO:0000259" key="17">
    <source>
        <dbReference type="PROSITE" id="PS50235"/>
    </source>
</evidence>
<dbReference type="PROSITE" id="PS00973">
    <property type="entry name" value="USP_2"/>
    <property type="match status" value="1"/>
</dbReference>
<evidence type="ECO:0000259" key="18">
    <source>
        <dbReference type="PROSITE" id="PS50271"/>
    </source>
</evidence>
<evidence type="ECO:0000256" key="8">
    <source>
        <dbReference type="ARBA" id="ARBA00022801"/>
    </source>
</evidence>
<evidence type="ECO:0000313" key="20">
    <source>
        <dbReference type="Proteomes" id="UP000189580"/>
    </source>
</evidence>
<name>A0A161HF54_9ASCO</name>
<dbReference type="SMART" id="SM00165">
    <property type="entry name" value="UBA"/>
    <property type="match status" value="2"/>
</dbReference>
<reference evidence="19 20" key="1">
    <citation type="submission" date="2016-02" db="EMBL/GenBank/DDBJ databases">
        <title>Complete genome sequence and transcriptome regulation of the pentose utilising yeast Sugiyamaella lignohabitans.</title>
        <authorList>
            <person name="Bellasio M."/>
            <person name="Peymann A."/>
            <person name="Valli M."/>
            <person name="Sipitzky M."/>
            <person name="Graf A."/>
            <person name="Sauer M."/>
            <person name="Marx H."/>
            <person name="Mattanovich D."/>
        </authorList>
    </citation>
    <scope>NUCLEOTIDE SEQUENCE [LARGE SCALE GENOMIC DNA]</scope>
    <source>
        <strain evidence="19 20">CBS 10342</strain>
    </source>
</reference>
<evidence type="ECO:0000259" key="16">
    <source>
        <dbReference type="PROSITE" id="PS50030"/>
    </source>
</evidence>
<dbReference type="SUPFAM" id="SSF46934">
    <property type="entry name" value="UBA-like"/>
    <property type="match status" value="1"/>
</dbReference>
<comment type="similarity">
    <text evidence="2 14">Belongs to the peptidase C19 family.</text>
</comment>
<feature type="binding site" evidence="12">
    <location>
        <position position="90"/>
    </location>
    <ligand>
        <name>Zn(2+)</name>
        <dbReference type="ChEBI" id="CHEBI:29105"/>
    </ligand>
</feature>
<dbReference type="InterPro" id="IPR013083">
    <property type="entry name" value="Znf_RING/FYVE/PHD"/>
</dbReference>
<evidence type="ECO:0000256" key="15">
    <source>
        <dbReference type="SAM" id="MobiDB-lite"/>
    </source>
</evidence>
<dbReference type="InterPro" id="IPR001394">
    <property type="entry name" value="Peptidase_C19_UCH"/>
</dbReference>
<feature type="binding site" evidence="12">
    <location>
        <position position="110"/>
    </location>
    <ligand>
        <name>Zn(2+)</name>
        <dbReference type="ChEBI" id="CHEBI:29105"/>
    </ligand>
</feature>
<dbReference type="GO" id="GO:0004843">
    <property type="term" value="F:cysteine-type deubiquitinase activity"/>
    <property type="evidence" value="ECO:0007669"/>
    <property type="project" value="UniProtKB-UniRule"/>
</dbReference>
<keyword evidence="4 12" id="KW-0479">Metal-binding</keyword>
<dbReference type="FunFam" id="1.10.8.10:FF:000103">
    <property type="entry name" value="Ubiquitin carboxyl-terminal hydrolase"/>
    <property type="match status" value="1"/>
</dbReference>
<keyword evidence="8 14" id="KW-0378">Hydrolase</keyword>
<organism evidence="19 20">
    <name type="scientific">Sugiyamaella lignohabitans</name>
    <dbReference type="NCBI Taxonomy" id="796027"/>
    <lineage>
        <taxon>Eukaryota</taxon>
        <taxon>Fungi</taxon>
        <taxon>Dikarya</taxon>
        <taxon>Ascomycota</taxon>
        <taxon>Saccharomycotina</taxon>
        <taxon>Dipodascomycetes</taxon>
        <taxon>Dipodascales</taxon>
        <taxon>Trichomonascaceae</taxon>
        <taxon>Sugiyamaella</taxon>
    </lineage>
</organism>
<feature type="active site" description="Nucleophile" evidence="11">
    <location>
        <position position="226"/>
    </location>
</feature>
<dbReference type="PROSITE" id="PS50271">
    <property type="entry name" value="ZF_UBP"/>
    <property type="match status" value="1"/>
</dbReference>
<evidence type="ECO:0000313" key="19">
    <source>
        <dbReference type="EMBL" id="ANB14080.1"/>
    </source>
</evidence>
<evidence type="ECO:0000256" key="10">
    <source>
        <dbReference type="ARBA" id="ARBA00022833"/>
    </source>
</evidence>
<dbReference type="GO" id="GO:0005634">
    <property type="term" value="C:nucleus"/>
    <property type="evidence" value="ECO:0007669"/>
    <property type="project" value="TreeGrafter"/>
</dbReference>
<keyword evidence="6 13" id="KW-0863">Zinc-finger</keyword>
<dbReference type="Proteomes" id="UP000189580">
    <property type="component" value="Chromosome d"/>
</dbReference>
<feature type="domain" description="UBA" evidence="16">
    <location>
        <begin position="572"/>
        <end position="615"/>
    </location>
</feature>
<dbReference type="PROSITE" id="PS50235">
    <property type="entry name" value="USP_3"/>
    <property type="match status" value="1"/>
</dbReference>
<dbReference type="RefSeq" id="XP_018736557.1">
    <property type="nucleotide sequence ID" value="XM_018882151.1"/>
</dbReference>
<dbReference type="InterPro" id="IPR050164">
    <property type="entry name" value="Peptidase_C19"/>
</dbReference>
<dbReference type="InterPro" id="IPR018200">
    <property type="entry name" value="USP_CS"/>
</dbReference>
<feature type="active site" description="Proton acceptor" evidence="11">
    <location>
        <position position="666"/>
    </location>
</feature>
<dbReference type="Pfam" id="PF00627">
    <property type="entry name" value="UBA"/>
    <property type="match status" value="2"/>
</dbReference>
<dbReference type="GO" id="GO:0006508">
    <property type="term" value="P:proteolysis"/>
    <property type="evidence" value="ECO:0007669"/>
    <property type="project" value="UniProtKB-KW"/>
</dbReference>
<evidence type="ECO:0000256" key="6">
    <source>
        <dbReference type="ARBA" id="ARBA00022771"/>
    </source>
</evidence>
<dbReference type="InterPro" id="IPR001607">
    <property type="entry name" value="Znf_UBP"/>
</dbReference>
<dbReference type="FunFam" id="1.10.8.10:FF:000086">
    <property type="entry name" value="Ubiquitin carboxyl-terminal hydrolase"/>
    <property type="match status" value="1"/>
</dbReference>
<dbReference type="Pfam" id="PF00443">
    <property type="entry name" value="UCH"/>
    <property type="match status" value="1"/>
</dbReference>
<dbReference type="FunFam" id="3.30.40.10:FF:000396">
    <property type="entry name" value="Ubiquitin carboxyl-terminal hydrolase"/>
    <property type="match status" value="1"/>
</dbReference>
<dbReference type="CDD" id="cd14385">
    <property type="entry name" value="UBA1_spUBP14_like"/>
    <property type="match status" value="1"/>
</dbReference>
<feature type="domain" description="UBA" evidence="16">
    <location>
        <begin position="515"/>
        <end position="556"/>
    </location>
</feature>
<keyword evidence="3 14" id="KW-0645">Protease</keyword>
<evidence type="ECO:0000256" key="12">
    <source>
        <dbReference type="PIRSR" id="PIRSR016308-3"/>
    </source>
</evidence>